<gene>
    <name evidence="1" type="ORF">TCNE_LOCUS5231</name>
</gene>
<evidence type="ECO:0000313" key="2">
    <source>
        <dbReference type="Proteomes" id="UP000050794"/>
    </source>
</evidence>
<sequence>MVMKMPATPIVANASSRFESHSMSMLLFRVSKRQLNGKMYHRIPNVNEDINTVSILMFICIVIMLEDAARLQ</sequence>
<name>A0A183U9R0_TOXCA</name>
<evidence type="ECO:0000313" key="3">
    <source>
        <dbReference type="WBParaSite" id="TCNE_0000523001-mRNA-1"/>
    </source>
</evidence>
<reference evidence="1 2" key="2">
    <citation type="submission" date="2018-11" db="EMBL/GenBank/DDBJ databases">
        <authorList>
            <consortium name="Pathogen Informatics"/>
        </authorList>
    </citation>
    <scope>NUCLEOTIDE SEQUENCE [LARGE SCALE GENOMIC DNA]</scope>
</reference>
<proteinExistence type="predicted"/>
<evidence type="ECO:0000313" key="1">
    <source>
        <dbReference type="EMBL" id="VDM34626.1"/>
    </source>
</evidence>
<dbReference type="Proteomes" id="UP000050794">
    <property type="component" value="Unassembled WGS sequence"/>
</dbReference>
<protein>
    <submittedName>
        <fullName evidence="3">Ovule protein</fullName>
    </submittedName>
</protein>
<dbReference type="WBParaSite" id="TCNE_0000523001-mRNA-1">
    <property type="protein sequence ID" value="TCNE_0000523001-mRNA-1"/>
    <property type="gene ID" value="TCNE_0000523001"/>
</dbReference>
<reference evidence="3" key="1">
    <citation type="submission" date="2016-06" db="UniProtKB">
        <authorList>
            <consortium name="WormBaseParasite"/>
        </authorList>
    </citation>
    <scope>IDENTIFICATION</scope>
</reference>
<dbReference type="EMBL" id="UYWY01012124">
    <property type="protein sequence ID" value="VDM34626.1"/>
    <property type="molecule type" value="Genomic_DNA"/>
</dbReference>
<accession>A0A183U9R0</accession>
<organism evidence="2 3">
    <name type="scientific">Toxocara canis</name>
    <name type="common">Canine roundworm</name>
    <dbReference type="NCBI Taxonomy" id="6265"/>
    <lineage>
        <taxon>Eukaryota</taxon>
        <taxon>Metazoa</taxon>
        <taxon>Ecdysozoa</taxon>
        <taxon>Nematoda</taxon>
        <taxon>Chromadorea</taxon>
        <taxon>Rhabditida</taxon>
        <taxon>Spirurina</taxon>
        <taxon>Ascaridomorpha</taxon>
        <taxon>Ascaridoidea</taxon>
        <taxon>Toxocaridae</taxon>
        <taxon>Toxocara</taxon>
    </lineage>
</organism>
<keyword evidence="2" id="KW-1185">Reference proteome</keyword>
<dbReference type="AlphaFoldDB" id="A0A183U9R0"/>